<name>A0A6J5QJJ1_9CAUD</name>
<evidence type="ECO:0000313" key="1">
    <source>
        <dbReference type="EMBL" id="CAB4181631.1"/>
    </source>
</evidence>
<accession>A0A6J5QJJ1</accession>
<gene>
    <name evidence="1" type="ORF">UFOVP1071_50</name>
</gene>
<organism evidence="1">
    <name type="scientific">uncultured Caudovirales phage</name>
    <dbReference type="NCBI Taxonomy" id="2100421"/>
    <lineage>
        <taxon>Viruses</taxon>
        <taxon>Duplodnaviria</taxon>
        <taxon>Heunggongvirae</taxon>
        <taxon>Uroviricota</taxon>
        <taxon>Caudoviricetes</taxon>
        <taxon>Peduoviridae</taxon>
        <taxon>Maltschvirus</taxon>
        <taxon>Maltschvirus maltsch</taxon>
    </lineage>
</organism>
<protein>
    <submittedName>
        <fullName evidence="1">Uncharacterized protein</fullName>
    </submittedName>
</protein>
<dbReference type="EMBL" id="LR797022">
    <property type="protein sequence ID" value="CAB4181631.1"/>
    <property type="molecule type" value="Genomic_DNA"/>
</dbReference>
<reference evidence="1" key="1">
    <citation type="submission" date="2020-05" db="EMBL/GenBank/DDBJ databases">
        <authorList>
            <person name="Chiriac C."/>
            <person name="Salcher M."/>
            <person name="Ghai R."/>
            <person name="Kavagutti S V."/>
        </authorList>
    </citation>
    <scope>NUCLEOTIDE SEQUENCE</scope>
</reference>
<sequence>MIESRYSQEGPAGQMEIDMFVLTEAVHYEGESVIGLYSSLELAIEAAASYDRRGRADDRSDGYCSTHWDDLLVYEVPADAPSFWGRDAVWSLVMSRKAAA</sequence>
<proteinExistence type="predicted"/>